<sequence>MNRSLLLDQLKEDKTWDFIIVGGGATGLGAAVDAASRGYSTILLEQSDLAKGTSSRSTKLVHGGVRYMAQGDLALVREACYERGLLLKNAPHLTKNQSFVIPNYTFFDNVLYTIGLKFYDMLAGKLSLGRSKFIGKKKTIEHLPTIRQKGLRGGVIYQDGQFDDARLAVNLAQTAIGQGACILNYARVVGLQKQNGKISGVKVKDQETNIEYTIKGKVVINATGVFVDDLMLMDKPEALKLVMPSQGIHLVMDRSFLDSEHALMIPKTSDGRVLFAVPWHDKLVVGTTDTIRDHIELEPHALEQEINFILNTAANYLTRKPTRADVLSVFAGLRPLAAPQTEGKSTKEISRNHKIIVSKSNLVTITGGKWTTYRRMAQDVVDRAINQVHLAYKPCVTKTLKIHGHKESVNMQDHLYVYGSDIENVQQLINENAELKEKISPKYDFTKAEVVWAVRKEFARTVDDVLARRCRLLFLDAREAIKAAPVVAQILARELERDENWEQQQIDDFITMAKGYILN</sequence>
<dbReference type="PROSITE" id="PS00978">
    <property type="entry name" value="FAD_G3PDH_2"/>
    <property type="match status" value="1"/>
</dbReference>
<dbReference type="Proteomes" id="UP000812270">
    <property type="component" value="Unassembled WGS sequence"/>
</dbReference>
<dbReference type="Pfam" id="PF16901">
    <property type="entry name" value="DAO_C"/>
    <property type="match status" value="1"/>
</dbReference>
<dbReference type="GO" id="GO:0004368">
    <property type="term" value="F:glycerol-3-phosphate dehydrogenase (quinone) activity"/>
    <property type="evidence" value="ECO:0007669"/>
    <property type="project" value="InterPro"/>
</dbReference>
<keyword evidence="3" id="KW-0319">Glycerol metabolism</keyword>
<proteinExistence type="predicted"/>
<gene>
    <name evidence="8" type="ORF">KTO63_07755</name>
</gene>
<dbReference type="InterPro" id="IPR031656">
    <property type="entry name" value="DAO_C"/>
</dbReference>
<keyword evidence="4" id="KW-0274">FAD</keyword>
<evidence type="ECO:0000259" key="7">
    <source>
        <dbReference type="Pfam" id="PF16901"/>
    </source>
</evidence>
<accession>A0A9E2W449</accession>
<dbReference type="EMBL" id="JAHSPG010000003">
    <property type="protein sequence ID" value="MBV4357033.1"/>
    <property type="molecule type" value="Genomic_DNA"/>
</dbReference>
<dbReference type="InterPro" id="IPR000447">
    <property type="entry name" value="G3P_DH_FAD-dep"/>
</dbReference>
<evidence type="ECO:0000256" key="2">
    <source>
        <dbReference type="ARBA" id="ARBA00022630"/>
    </source>
</evidence>
<reference evidence="8" key="1">
    <citation type="submission" date="2021-06" db="EMBL/GenBank/DDBJ databases">
        <authorList>
            <person name="Huq M.A."/>
        </authorList>
    </citation>
    <scope>NUCLEOTIDE SEQUENCE</scope>
    <source>
        <strain evidence="8">MAH-26</strain>
    </source>
</reference>
<evidence type="ECO:0000313" key="9">
    <source>
        <dbReference type="Proteomes" id="UP000812270"/>
    </source>
</evidence>
<protein>
    <submittedName>
        <fullName evidence="8">Glycerol-3-phosphate dehydrogenase/oxidase</fullName>
    </submittedName>
</protein>
<dbReference type="Pfam" id="PF01266">
    <property type="entry name" value="DAO"/>
    <property type="match status" value="1"/>
</dbReference>
<evidence type="ECO:0000256" key="1">
    <source>
        <dbReference type="ARBA" id="ARBA00001974"/>
    </source>
</evidence>
<dbReference type="InterPro" id="IPR006076">
    <property type="entry name" value="FAD-dep_OxRdtase"/>
</dbReference>
<dbReference type="AlphaFoldDB" id="A0A9E2W449"/>
<evidence type="ECO:0000313" key="8">
    <source>
        <dbReference type="EMBL" id="MBV4357033.1"/>
    </source>
</evidence>
<evidence type="ECO:0000259" key="6">
    <source>
        <dbReference type="Pfam" id="PF01266"/>
    </source>
</evidence>
<dbReference type="GO" id="GO:0006071">
    <property type="term" value="P:glycerol metabolic process"/>
    <property type="evidence" value="ECO:0007669"/>
    <property type="project" value="UniProtKB-KW"/>
</dbReference>
<feature type="domain" description="FAD dependent oxidoreductase" evidence="6">
    <location>
        <begin position="17"/>
        <end position="339"/>
    </location>
</feature>
<evidence type="ECO:0000256" key="3">
    <source>
        <dbReference type="ARBA" id="ARBA00022798"/>
    </source>
</evidence>
<comment type="cofactor">
    <cofactor evidence="1">
        <name>FAD</name>
        <dbReference type="ChEBI" id="CHEBI:57692"/>
    </cofactor>
</comment>
<dbReference type="PANTHER" id="PTHR11985:SF35">
    <property type="entry name" value="ANAEROBIC GLYCEROL-3-PHOSPHATE DEHYDROGENASE SUBUNIT A"/>
    <property type="match status" value="1"/>
</dbReference>
<dbReference type="PANTHER" id="PTHR11985">
    <property type="entry name" value="GLYCEROL-3-PHOSPHATE DEHYDROGENASE"/>
    <property type="match status" value="1"/>
</dbReference>
<keyword evidence="5" id="KW-0560">Oxidoreductase</keyword>
<feature type="domain" description="Alpha-glycerophosphate oxidase C-terminal" evidence="7">
    <location>
        <begin position="364"/>
        <end position="499"/>
    </location>
</feature>
<name>A0A9E2W449_9BACT</name>
<keyword evidence="2" id="KW-0285">Flavoprotein</keyword>
<evidence type="ECO:0000256" key="4">
    <source>
        <dbReference type="ARBA" id="ARBA00022827"/>
    </source>
</evidence>
<evidence type="ECO:0000256" key="5">
    <source>
        <dbReference type="ARBA" id="ARBA00023002"/>
    </source>
</evidence>
<dbReference type="GO" id="GO:0046168">
    <property type="term" value="P:glycerol-3-phosphate catabolic process"/>
    <property type="evidence" value="ECO:0007669"/>
    <property type="project" value="TreeGrafter"/>
</dbReference>
<keyword evidence="9" id="KW-1185">Reference proteome</keyword>
<organism evidence="8 9">
    <name type="scientific">Pinibacter aurantiacus</name>
    <dbReference type="NCBI Taxonomy" id="2851599"/>
    <lineage>
        <taxon>Bacteria</taxon>
        <taxon>Pseudomonadati</taxon>
        <taxon>Bacteroidota</taxon>
        <taxon>Chitinophagia</taxon>
        <taxon>Chitinophagales</taxon>
        <taxon>Chitinophagaceae</taxon>
        <taxon>Pinibacter</taxon>
    </lineage>
</organism>
<comment type="caution">
    <text evidence="8">The sequence shown here is derived from an EMBL/GenBank/DDBJ whole genome shotgun (WGS) entry which is preliminary data.</text>
</comment>